<dbReference type="InterPro" id="IPR012338">
    <property type="entry name" value="Beta-lactam/transpept-like"/>
</dbReference>
<dbReference type="Proteomes" id="UP001500596">
    <property type="component" value="Unassembled WGS sequence"/>
</dbReference>
<sequence length="461" mass="49738">MTSILPRSTPSAHGIDAVGILDLLDALERAPGVETHSLMLLRHGHVVAEGWWAPYSPDRPHLLYSLSKSFTSTALGLAVAEGLVSLDDTVLSHFPDLDAEVTDPRARRIRVRHVAAMASGHLSDTIDAARAIDPDDLVRGFLMIPPDREPGSVFAYNQPCTFSVAAIIQKAAGMPLTEYLRPRLLDPLGIGEVGWLTDPRGLELGFSGLHATTDAVAGLGQLYLQRGRWEGEQLLPQAWVDEATRAHIENPDEPNPDWRQGYGFQFWMARHGYRGDGAYGQFCVVLPEADVVLAMTGQSEDMQAVLDAVWEHLLPAIDRATTTPDAECRLRDRLAAAALPSPPGGPVTSPQRTFAPGPQNAVPSITEVRVTPGPGSTALSIHQAGEEITVHAGVGAWHDADVVAAAGGEQKSGELAFDLVFVQTPHRLRIVCAASEDLFAARWVTEPLHPLALSDMRMPRG</sequence>
<evidence type="ECO:0000256" key="1">
    <source>
        <dbReference type="SAM" id="MobiDB-lite"/>
    </source>
</evidence>
<protein>
    <recommendedName>
        <fullName evidence="2">Beta-lactamase-related domain-containing protein</fullName>
    </recommendedName>
</protein>
<feature type="domain" description="Beta-lactamase-related" evidence="2">
    <location>
        <begin position="33"/>
        <end position="301"/>
    </location>
</feature>
<dbReference type="Pfam" id="PF00144">
    <property type="entry name" value="Beta-lactamase"/>
    <property type="match status" value="1"/>
</dbReference>
<organism evidence="3 4">
    <name type="scientific">Microbacterium lacus</name>
    <dbReference type="NCBI Taxonomy" id="415217"/>
    <lineage>
        <taxon>Bacteria</taxon>
        <taxon>Bacillati</taxon>
        <taxon>Actinomycetota</taxon>
        <taxon>Actinomycetes</taxon>
        <taxon>Micrococcales</taxon>
        <taxon>Microbacteriaceae</taxon>
        <taxon>Microbacterium</taxon>
    </lineage>
</organism>
<dbReference type="Gene3D" id="3.40.710.10">
    <property type="entry name" value="DD-peptidase/beta-lactamase superfamily"/>
    <property type="match status" value="1"/>
</dbReference>
<reference evidence="3 4" key="1">
    <citation type="journal article" date="2019" name="Int. J. Syst. Evol. Microbiol.">
        <title>The Global Catalogue of Microorganisms (GCM) 10K type strain sequencing project: providing services to taxonomists for standard genome sequencing and annotation.</title>
        <authorList>
            <consortium name="The Broad Institute Genomics Platform"/>
            <consortium name="The Broad Institute Genome Sequencing Center for Infectious Disease"/>
            <person name="Wu L."/>
            <person name="Ma J."/>
        </authorList>
    </citation>
    <scope>NUCLEOTIDE SEQUENCE [LARGE SCALE GENOMIC DNA]</scope>
    <source>
        <strain evidence="3 4">JCM 15575</strain>
    </source>
</reference>
<name>A0ABN2GDK4_9MICO</name>
<dbReference type="RefSeq" id="WP_344052528.1">
    <property type="nucleotide sequence ID" value="NZ_BAAAPK010000001.1"/>
</dbReference>
<evidence type="ECO:0000313" key="3">
    <source>
        <dbReference type="EMBL" id="GAA1669084.1"/>
    </source>
</evidence>
<dbReference type="EMBL" id="BAAAPK010000001">
    <property type="protein sequence ID" value="GAA1669084.1"/>
    <property type="molecule type" value="Genomic_DNA"/>
</dbReference>
<dbReference type="InterPro" id="IPR001466">
    <property type="entry name" value="Beta-lactam-related"/>
</dbReference>
<evidence type="ECO:0000259" key="2">
    <source>
        <dbReference type="Pfam" id="PF00144"/>
    </source>
</evidence>
<comment type="caution">
    <text evidence="3">The sequence shown here is derived from an EMBL/GenBank/DDBJ whole genome shotgun (WGS) entry which is preliminary data.</text>
</comment>
<dbReference type="InterPro" id="IPR050789">
    <property type="entry name" value="Diverse_Enzym_Activities"/>
</dbReference>
<dbReference type="PANTHER" id="PTHR43283:SF7">
    <property type="entry name" value="BETA-LACTAMASE-RELATED DOMAIN-CONTAINING PROTEIN"/>
    <property type="match status" value="1"/>
</dbReference>
<dbReference type="SUPFAM" id="SSF56601">
    <property type="entry name" value="beta-lactamase/transpeptidase-like"/>
    <property type="match status" value="1"/>
</dbReference>
<proteinExistence type="predicted"/>
<keyword evidence="4" id="KW-1185">Reference proteome</keyword>
<feature type="region of interest" description="Disordered" evidence="1">
    <location>
        <begin position="338"/>
        <end position="360"/>
    </location>
</feature>
<evidence type="ECO:0000313" key="4">
    <source>
        <dbReference type="Proteomes" id="UP001500596"/>
    </source>
</evidence>
<gene>
    <name evidence="3" type="ORF">GCM10009807_11540</name>
</gene>
<dbReference type="PANTHER" id="PTHR43283">
    <property type="entry name" value="BETA-LACTAMASE-RELATED"/>
    <property type="match status" value="1"/>
</dbReference>
<accession>A0ABN2GDK4</accession>